<evidence type="ECO:0000313" key="2">
    <source>
        <dbReference type="Proteomes" id="UP001500266"/>
    </source>
</evidence>
<evidence type="ECO:0000313" key="1">
    <source>
        <dbReference type="EMBL" id="GAA4136275.1"/>
    </source>
</evidence>
<protein>
    <recommendedName>
        <fullName evidence="3">Alpha/beta hydrolase</fullName>
    </recommendedName>
</protein>
<name>A0ABP7YHE8_9ACTN</name>
<gene>
    <name evidence="1" type="ORF">GCM10022416_19840</name>
</gene>
<reference evidence="2" key="1">
    <citation type="journal article" date="2019" name="Int. J. Syst. Evol. Microbiol.">
        <title>The Global Catalogue of Microorganisms (GCM) 10K type strain sequencing project: providing services to taxonomists for standard genome sequencing and annotation.</title>
        <authorList>
            <consortium name="The Broad Institute Genomics Platform"/>
            <consortium name="The Broad Institute Genome Sequencing Center for Infectious Disease"/>
            <person name="Wu L."/>
            <person name="Ma J."/>
        </authorList>
    </citation>
    <scope>NUCLEOTIDE SEQUENCE [LARGE SCALE GENOMIC DNA]</scope>
    <source>
        <strain evidence="2">JCM 17316</strain>
    </source>
</reference>
<proteinExistence type="predicted"/>
<dbReference type="EMBL" id="BAABDO010000020">
    <property type="protein sequence ID" value="GAA4136275.1"/>
    <property type="molecule type" value="Genomic_DNA"/>
</dbReference>
<accession>A0ABP7YHE8</accession>
<keyword evidence="2" id="KW-1185">Reference proteome</keyword>
<organism evidence="1 2">
    <name type="scientific">Actinomadura keratinilytica</name>
    <dbReference type="NCBI Taxonomy" id="547461"/>
    <lineage>
        <taxon>Bacteria</taxon>
        <taxon>Bacillati</taxon>
        <taxon>Actinomycetota</taxon>
        <taxon>Actinomycetes</taxon>
        <taxon>Streptosporangiales</taxon>
        <taxon>Thermomonosporaceae</taxon>
        <taxon>Actinomadura</taxon>
    </lineage>
</organism>
<dbReference type="RefSeq" id="WP_345019684.1">
    <property type="nucleotide sequence ID" value="NZ_BAABDO010000020.1"/>
</dbReference>
<evidence type="ECO:0008006" key="3">
    <source>
        <dbReference type="Google" id="ProtNLM"/>
    </source>
</evidence>
<dbReference type="Proteomes" id="UP001500266">
    <property type="component" value="Unassembled WGS sequence"/>
</dbReference>
<comment type="caution">
    <text evidence="1">The sequence shown here is derived from an EMBL/GenBank/DDBJ whole genome shotgun (WGS) entry which is preliminary data.</text>
</comment>
<sequence>MDHLAGAPRTRTVTLPDAIHHVHLDRPERGLFQLLSEVTTFLRG</sequence>